<comment type="caution">
    <text evidence="1">The sequence shown here is derived from an EMBL/GenBank/DDBJ whole genome shotgun (WGS) entry which is preliminary data.</text>
</comment>
<name>A0A0F9Q043_9ZZZZ</name>
<gene>
    <name evidence="1" type="ORF">LCGC14_0779770</name>
</gene>
<dbReference type="AlphaFoldDB" id="A0A0F9Q043"/>
<sequence length="123" mass="13496">MTAGEWHETAWCLDSWHEDVWTDFGGGVEQVIILFAAPGAGVATHLRRLAVAISVFYGSAIVSVDDGTTTYFAWSAKSGAKRQPQSIDFGNKGFYWGKNKAIRLVISDDNAEAKGKVEYYCRG</sequence>
<proteinExistence type="predicted"/>
<accession>A0A0F9Q043</accession>
<dbReference type="EMBL" id="LAZR01002008">
    <property type="protein sequence ID" value="KKN35829.1"/>
    <property type="molecule type" value="Genomic_DNA"/>
</dbReference>
<protein>
    <submittedName>
        <fullName evidence="1">Uncharacterized protein</fullName>
    </submittedName>
</protein>
<reference evidence="1" key="1">
    <citation type="journal article" date="2015" name="Nature">
        <title>Complex archaea that bridge the gap between prokaryotes and eukaryotes.</title>
        <authorList>
            <person name="Spang A."/>
            <person name="Saw J.H."/>
            <person name="Jorgensen S.L."/>
            <person name="Zaremba-Niedzwiedzka K."/>
            <person name="Martijn J."/>
            <person name="Lind A.E."/>
            <person name="van Eijk R."/>
            <person name="Schleper C."/>
            <person name="Guy L."/>
            <person name="Ettema T.J."/>
        </authorList>
    </citation>
    <scope>NUCLEOTIDE SEQUENCE</scope>
</reference>
<organism evidence="1">
    <name type="scientific">marine sediment metagenome</name>
    <dbReference type="NCBI Taxonomy" id="412755"/>
    <lineage>
        <taxon>unclassified sequences</taxon>
        <taxon>metagenomes</taxon>
        <taxon>ecological metagenomes</taxon>
    </lineage>
</organism>
<evidence type="ECO:0000313" key="1">
    <source>
        <dbReference type="EMBL" id="KKN35829.1"/>
    </source>
</evidence>